<evidence type="ECO:0000313" key="7">
    <source>
        <dbReference type="EMBL" id="TGY42610.1"/>
    </source>
</evidence>
<keyword evidence="4" id="KW-0788">Thiol protease</keyword>
<dbReference type="OrthoDB" id="48998at2"/>
<dbReference type="AlphaFoldDB" id="A0A4V3RL74"/>
<evidence type="ECO:0000256" key="3">
    <source>
        <dbReference type="ARBA" id="ARBA00022801"/>
    </source>
</evidence>
<comment type="similarity">
    <text evidence="5">Belongs to the Prp family.</text>
</comment>
<evidence type="ECO:0000313" key="8">
    <source>
        <dbReference type="Proteomes" id="UP000306888"/>
    </source>
</evidence>
<comment type="caution">
    <text evidence="7">The sequence shown here is derived from an EMBL/GenBank/DDBJ whole genome shotgun (WGS) entry which is preliminary data.</text>
</comment>
<accession>A0A4V3RL74</accession>
<dbReference type="InterPro" id="IPR036764">
    <property type="entry name" value="Peptidase_Prp_sf"/>
</dbReference>
<keyword evidence="2 7" id="KW-0645">Protease</keyword>
<dbReference type="PANTHER" id="PTHR39178">
    <property type="entry name" value="HYPOTHETICAL RIBOSOME-ASSOCIATED PROTEIN"/>
    <property type="match status" value="1"/>
</dbReference>
<sequence length="124" mass="14073">MIEIKILKKENLRLGFKIEGHALSKAELEKSGDAYDLICNSVSVLSQGTLIGIEEVLKLKVKYKINDGFLHINLSNLKDQDLEKCQVLLLTFEKSIESLMQSLKLSFGSKTDSEYIRLLEEEVQ</sequence>
<dbReference type="GO" id="GO:0006508">
    <property type="term" value="P:proteolysis"/>
    <property type="evidence" value="ECO:0007669"/>
    <property type="project" value="UniProtKB-KW"/>
</dbReference>
<dbReference type="EMBL" id="SRYR01000002">
    <property type="protein sequence ID" value="TGY42610.1"/>
    <property type="molecule type" value="Genomic_DNA"/>
</dbReference>
<dbReference type="Gene3D" id="3.30.70.1490">
    <property type="entry name" value="Cysteine protease Prp"/>
    <property type="match status" value="1"/>
</dbReference>
<protein>
    <recommendedName>
        <fullName evidence="6">Ribosomal processing cysteine protease Prp</fullName>
    </recommendedName>
</protein>
<gene>
    <name evidence="7" type="ORF">E5347_07290</name>
</gene>
<name>A0A4V3RL74_9CLOT</name>
<organism evidence="7 8">
    <name type="scientific">Clostridium sartagoforme</name>
    <dbReference type="NCBI Taxonomy" id="84031"/>
    <lineage>
        <taxon>Bacteria</taxon>
        <taxon>Bacillati</taxon>
        <taxon>Bacillota</taxon>
        <taxon>Clostridia</taxon>
        <taxon>Eubacteriales</taxon>
        <taxon>Clostridiaceae</taxon>
        <taxon>Clostridium</taxon>
    </lineage>
</organism>
<dbReference type="Pfam" id="PF04327">
    <property type="entry name" value="Peptidase_Prp"/>
    <property type="match status" value="1"/>
</dbReference>
<dbReference type="Proteomes" id="UP000306888">
    <property type="component" value="Unassembled WGS sequence"/>
</dbReference>
<dbReference type="InterPro" id="IPR007422">
    <property type="entry name" value="Peptidase_Prp"/>
</dbReference>
<evidence type="ECO:0000256" key="5">
    <source>
        <dbReference type="ARBA" id="ARBA00044503"/>
    </source>
</evidence>
<dbReference type="CDD" id="cd16332">
    <property type="entry name" value="Prp-like"/>
    <property type="match status" value="1"/>
</dbReference>
<dbReference type="RefSeq" id="WP_136005972.1">
    <property type="nucleotide sequence ID" value="NZ_SRYR01000002.1"/>
</dbReference>
<evidence type="ECO:0000256" key="1">
    <source>
        <dbReference type="ARBA" id="ARBA00022517"/>
    </source>
</evidence>
<dbReference type="PANTHER" id="PTHR39178:SF1">
    <property type="entry name" value="RIBOSOMAL-PROCESSING CYSTEINE PROTEASE PRP"/>
    <property type="match status" value="1"/>
</dbReference>
<dbReference type="GO" id="GO:0042254">
    <property type="term" value="P:ribosome biogenesis"/>
    <property type="evidence" value="ECO:0007669"/>
    <property type="project" value="UniProtKB-KW"/>
</dbReference>
<evidence type="ECO:0000256" key="2">
    <source>
        <dbReference type="ARBA" id="ARBA00022670"/>
    </source>
</evidence>
<keyword evidence="1" id="KW-0690">Ribosome biogenesis</keyword>
<keyword evidence="3" id="KW-0378">Hydrolase</keyword>
<evidence type="ECO:0000256" key="6">
    <source>
        <dbReference type="ARBA" id="ARBA00044538"/>
    </source>
</evidence>
<dbReference type="GO" id="GO:0008234">
    <property type="term" value="F:cysteine-type peptidase activity"/>
    <property type="evidence" value="ECO:0007669"/>
    <property type="project" value="UniProtKB-KW"/>
</dbReference>
<keyword evidence="8" id="KW-1185">Reference proteome</keyword>
<reference evidence="7 8" key="1">
    <citation type="submission" date="2019-04" db="EMBL/GenBank/DDBJ databases">
        <title>Microbes associate with the intestines of laboratory mice.</title>
        <authorList>
            <person name="Navarre W."/>
            <person name="Wong E."/>
            <person name="Huang K."/>
            <person name="Tropini C."/>
            <person name="Ng K."/>
            <person name="Yu B."/>
        </authorList>
    </citation>
    <scope>NUCLEOTIDE SEQUENCE [LARGE SCALE GENOMIC DNA]</scope>
    <source>
        <strain evidence="7 8">NM50_B9-20</strain>
    </source>
</reference>
<dbReference type="SUPFAM" id="SSF118010">
    <property type="entry name" value="TM1457-like"/>
    <property type="match status" value="1"/>
</dbReference>
<dbReference type="NCBIfam" id="NF011127">
    <property type="entry name" value="PRK14553.1-7"/>
    <property type="match status" value="1"/>
</dbReference>
<evidence type="ECO:0000256" key="4">
    <source>
        <dbReference type="ARBA" id="ARBA00022807"/>
    </source>
</evidence>
<proteinExistence type="inferred from homology"/>